<dbReference type="OrthoDB" id="10007170at2759"/>
<dbReference type="AlphaFoldDB" id="A0A4Y2MY85"/>
<dbReference type="InterPro" id="IPR000043">
    <property type="entry name" value="Adenosylhomocysteinase-like"/>
</dbReference>
<feature type="non-terminal residue" evidence="1">
    <location>
        <position position="1"/>
    </location>
</feature>
<dbReference type="SUPFAM" id="SSF52283">
    <property type="entry name" value="Formate/glycerate dehydrogenase catalytic domain-like"/>
    <property type="match status" value="1"/>
</dbReference>
<dbReference type="InterPro" id="IPR042172">
    <property type="entry name" value="Adenosylhomocyst_ase-like_sf"/>
</dbReference>
<accession>A0A4Y2MY85</accession>
<evidence type="ECO:0000313" key="2">
    <source>
        <dbReference type="EMBL" id="GBN32061.1"/>
    </source>
</evidence>
<keyword evidence="3" id="KW-1185">Reference proteome</keyword>
<reference evidence="1 3" key="1">
    <citation type="journal article" date="2019" name="Sci. Rep.">
        <title>Orb-weaving spider Araneus ventricosus genome elucidates the spidroin gene catalogue.</title>
        <authorList>
            <person name="Kono N."/>
            <person name="Nakamura H."/>
            <person name="Ohtoshi R."/>
            <person name="Moran D.A.P."/>
            <person name="Shinohara A."/>
            <person name="Yoshida Y."/>
            <person name="Fujiwara M."/>
            <person name="Mori M."/>
            <person name="Tomita M."/>
            <person name="Arakawa K."/>
        </authorList>
    </citation>
    <scope>NUCLEOTIDE SEQUENCE [LARGE SCALE GENOMIC DNA]</scope>
</reference>
<sequence>MPGIVALRQRADGEKPLKGAKIICCTHINAQTAHRKIYFGTELVILNRGLMARMAPEPASRLRTSRRSFDPTYTRTTYTVVLRWNRLLHLGLSSCKSETLPYHQTTETQASSGVCLLLLKEILLLSTALS</sequence>
<organism evidence="1 3">
    <name type="scientific">Araneus ventricosus</name>
    <name type="common">Orbweaver spider</name>
    <name type="synonym">Epeira ventricosa</name>
    <dbReference type="NCBI Taxonomy" id="182803"/>
    <lineage>
        <taxon>Eukaryota</taxon>
        <taxon>Metazoa</taxon>
        <taxon>Ecdysozoa</taxon>
        <taxon>Arthropoda</taxon>
        <taxon>Chelicerata</taxon>
        <taxon>Arachnida</taxon>
        <taxon>Araneae</taxon>
        <taxon>Araneomorphae</taxon>
        <taxon>Entelegynae</taxon>
        <taxon>Araneoidea</taxon>
        <taxon>Araneidae</taxon>
        <taxon>Araneus</taxon>
    </lineage>
</organism>
<dbReference type="Pfam" id="PF05221">
    <property type="entry name" value="AdoHcyase"/>
    <property type="match status" value="1"/>
</dbReference>
<evidence type="ECO:0000313" key="3">
    <source>
        <dbReference type="Proteomes" id="UP000499080"/>
    </source>
</evidence>
<dbReference type="EMBL" id="BGPR01125399">
    <property type="protein sequence ID" value="GBN32061.1"/>
    <property type="molecule type" value="Genomic_DNA"/>
</dbReference>
<comment type="caution">
    <text evidence="1">The sequence shown here is derived from an EMBL/GenBank/DDBJ whole genome shotgun (WGS) entry which is preliminary data.</text>
</comment>
<evidence type="ECO:0000313" key="1">
    <source>
        <dbReference type="EMBL" id="GBN32055.1"/>
    </source>
</evidence>
<dbReference type="Gene3D" id="3.40.50.1480">
    <property type="entry name" value="Adenosylhomocysteinase-like"/>
    <property type="match status" value="1"/>
</dbReference>
<dbReference type="EMBL" id="BGPR01125397">
    <property type="protein sequence ID" value="GBN32055.1"/>
    <property type="molecule type" value="Genomic_DNA"/>
</dbReference>
<dbReference type="Proteomes" id="UP000499080">
    <property type="component" value="Unassembled WGS sequence"/>
</dbReference>
<protein>
    <submittedName>
        <fullName evidence="1">Uncharacterized protein</fullName>
    </submittedName>
</protein>
<proteinExistence type="predicted"/>
<name>A0A4Y2MY85_ARAVE</name>
<gene>
    <name evidence="1" type="ORF">AVEN_225448_1</name>
    <name evidence="2" type="ORF">AVEN_228049_1</name>
</gene>